<reference evidence="9 10" key="1">
    <citation type="submission" date="2016-03" db="EMBL/GenBank/DDBJ databases">
        <authorList>
            <person name="Ploux O."/>
        </authorList>
    </citation>
    <scope>NUCLEOTIDE SEQUENCE [LARGE SCALE GENOMIC DNA]</scope>
    <source>
        <strain evidence="9 10">R-45370</strain>
    </source>
</reference>
<evidence type="ECO:0000259" key="8">
    <source>
        <dbReference type="PROSITE" id="PS52029"/>
    </source>
</evidence>
<evidence type="ECO:0000256" key="2">
    <source>
        <dbReference type="ARBA" id="ARBA00005992"/>
    </source>
</evidence>
<comment type="similarity">
    <text evidence="2">Belongs to the YkuD family.</text>
</comment>
<evidence type="ECO:0000256" key="3">
    <source>
        <dbReference type="ARBA" id="ARBA00022679"/>
    </source>
</evidence>
<dbReference type="PANTHER" id="PTHR36699">
    <property type="entry name" value="LD-TRANSPEPTIDASE"/>
    <property type="match status" value="1"/>
</dbReference>
<feature type="active site" description="Nucleophile" evidence="7">
    <location>
        <position position="191"/>
    </location>
</feature>
<keyword evidence="3" id="KW-0808">Transferase</keyword>
<evidence type="ECO:0000256" key="7">
    <source>
        <dbReference type="PROSITE-ProRule" id="PRU01373"/>
    </source>
</evidence>
<comment type="pathway">
    <text evidence="1 7">Cell wall biogenesis; peptidoglycan biosynthesis.</text>
</comment>
<protein>
    <recommendedName>
        <fullName evidence="8">L,D-TPase catalytic domain-containing protein</fullName>
    </recommendedName>
</protein>
<accession>A0A177NR74</accession>
<dbReference type="SUPFAM" id="SSF141523">
    <property type="entry name" value="L,D-transpeptidase catalytic domain-like"/>
    <property type="match status" value="1"/>
</dbReference>
<dbReference type="GO" id="GO:0016740">
    <property type="term" value="F:transferase activity"/>
    <property type="evidence" value="ECO:0007669"/>
    <property type="project" value="UniProtKB-KW"/>
</dbReference>
<comment type="caution">
    <text evidence="9">The sequence shown here is derived from an EMBL/GenBank/DDBJ whole genome shotgun (WGS) entry which is preliminary data.</text>
</comment>
<evidence type="ECO:0000313" key="10">
    <source>
        <dbReference type="Proteomes" id="UP000078476"/>
    </source>
</evidence>
<name>A0A177NR74_9GAMM</name>
<dbReference type="RefSeq" id="WP_066978479.1">
    <property type="nucleotide sequence ID" value="NZ_LUUI01000061.1"/>
</dbReference>
<evidence type="ECO:0000256" key="5">
    <source>
        <dbReference type="ARBA" id="ARBA00022984"/>
    </source>
</evidence>
<evidence type="ECO:0000256" key="6">
    <source>
        <dbReference type="ARBA" id="ARBA00023316"/>
    </source>
</evidence>
<dbReference type="OrthoDB" id="9809748at2"/>
<evidence type="ECO:0000313" key="9">
    <source>
        <dbReference type="EMBL" id="OAI19823.1"/>
    </source>
</evidence>
<dbReference type="GO" id="GO:0008360">
    <property type="term" value="P:regulation of cell shape"/>
    <property type="evidence" value="ECO:0007669"/>
    <property type="project" value="UniProtKB-UniRule"/>
</dbReference>
<gene>
    <name evidence="9" type="ORF">A1359_21550</name>
</gene>
<dbReference type="Proteomes" id="UP000078476">
    <property type="component" value="Unassembled WGS sequence"/>
</dbReference>
<dbReference type="STRING" id="980561.A1359_21550"/>
<dbReference type="GO" id="GO:0009252">
    <property type="term" value="P:peptidoglycan biosynthetic process"/>
    <property type="evidence" value="ECO:0007669"/>
    <property type="project" value="UniProtKB-UniPathway"/>
</dbReference>
<organism evidence="9 10">
    <name type="scientific">Methylomonas lenta</name>
    <dbReference type="NCBI Taxonomy" id="980561"/>
    <lineage>
        <taxon>Bacteria</taxon>
        <taxon>Pseudomonadati</taxon>
        <taxon>Pseudomonadota</taxon>
        <taxon>Gammaproteobacteria</taxon>
        <taxon>Methylococcales</taxon>
        <taxon>Methylococcaceae</taxon>
        <taxon>Methylomonas</taxon>
    </lineage>
</organism>
<feature type="active site" description="Proton donor/acceptor" evidence="7">
    <location>
        <position position="183"/>
    </location>
</feature>
<dbReference type="PROSITE" id="PS52029">
    <property type="entry name" value="LD_TPASE"/>
    <property type="match status" value="1"/>
</dbReference>
<evidence type="ECO:0000256" key="1">
    <source>
        <dbReference type="ARBA" id="ARBA00004752"/>
    </source>
</evidence>
<dbReference type="UniPathway" id="UPA00219"/>
<keyword evidence="6 7" id="KW-0961">Cell wall biogenesis/degradation</keyword>
<keyword evidence="4 7" id="KW-0133">Cell shape</keyword>
<sequence length="263" mass="29337">MKSRAKIIAVLALIELLSACSDHKPVGKKVSTTAVKPQTQASRTPYYFPPPIGQRTKEDILQIYGSYATNKLKPYFSKAKVSYPPREVIFIALKQEMKLELWARDSGEFQFIRNYDVQAASGVSGPKLRQGDKQVPEGIYRIEGLNPNSHYHLSMKINYPNEFDLFHAWQEGRSKPGSDIFIHGDAVSIGCLAMGDETIEELFVLTAQVGVENVKVVIAPHDPRIYSLQADANLPAWTTELYAMISREIKALTPRVNSAKAGL</sequence>
<keyword evidence="5 7" id="KW-0573">Peptidoglycan synthesis</keyword>
<dbReference type="PANTHER" id="PTHR36699:SF1">
    <property type="entry name" value="L,D-TRANSPEPTIDASE YAFK-RELATED"/>
    <property type="match status" value="1"/>
</dbReference>
<dbReference type="EMBL" id="LUUI01000061">
    <property type="protein sequence ID" value="OAI19823.1"/>
    <property type="molecule type" value="Genomic_DNA"/>
</dbReference>
<dbReference type="GO" id="GO:0071555">
    <property type="term" value="P:cell wall organization"/>
    <property type="evidence" value="ECO:0007669"/>
    <property type="project" value="UniProtKB-UniRule"/>
</dbReference>
<dbReference type="AlphaFoldDB" id="A0A177NR74"/>
<feature type="domain" description="L,D-TPase catalytic" evidence="8">
    <location>
        <begin position="88"/>
        <end position="219"/>
    </location>
</feature>
<evidence type="ECO:0000256" key="4">
    <source>
        <dbReference type="ARBA" id="ARBA00022960"/>
    </source>
</evidence>
<proteinExistence type="inferred from homology"/>
<dbReference type="CDD" id="cd16913">
    <property type="entry name" value="YkuD_like"/>
    <property type="match status" value="1"/>
</dbReference>
<dbReference type="InterPro" id="IPR038063">
    <property type="entry name" value="Transpep_catalytic_dom"/>
</dbReference>
<dbReference type="InterPro" id="IPR005490">
    <property type="entry name" value="LD_TPept_cat_dom"/>
</dbReference>
<dbReference type="Pfam" id="PF03734">
    <property type="entry name" value="YkuD"/>
    <property type="match status" value="1"/>
</dbReference>
<dbReference type="GO" id="GO:0004180">
    <property type="term" value="F:carboxypeptidase activity"/>
    <property type="evidence" value="ECO:0007669"/>
    <property type="project" value="UniProtKB-ARBA"/>
</dbReference>
<keyword evidence="10" id="KW-1185">Reference proteome</keyword>